<feature type="non-terminal residue" evidence="1">
    <location>
        <position position="1"/>
    </location>
</feature>
<accession>A0A5J9UX20</accession>
<gene>
    <name evidence="1" type="ORF">EJB05_19959</name>
</gene>
<dbReference type="Gramene" id="TVU28442">
    <property type="protein sequence ID" value="TVU28442"/>
    <property type="gene ID" value="EJB05_19959"/>
</dbReference>
<evidence type="ECO:0000313" key="2">
    <source>
        <dbReference type="Proteomes" id="UP000324897"/>
    </source>
</evidence>
<evidence type="ECO:0000313" key="1">
    <source>
        <dbReference type="EMBL" id="TVU28442.1"/>
    </source>
</evidence>
<comment type="caution">
    <text evidence="1">The sequence shown here is derived from an EMBL/GenBank/DDBJ whole genome shotgun (WGS) entry which is preliminary data.</text>
</comment>
<dbReference type="AlphaFoldDB" id="A0A5J9UX20"/>
<reference evidence="1 2" key="1">
    <citation type="journal article" date="2019" name="Sci. Rep.">
        <title>A high-quality genome of Eragrostis curvula grass provides insights into Poaceae evolution and supports new strategies to enhance forage quality.</title>
        <authorList>
            <person name="Carballo J."/>
            <person name="Santos B.A.C.M."/>
            <person name="Zappacosta D."/>
            <person name="Garbus I."/>
            <person name="Selva J.P."/>
            <person name="Gallo C.A."/>
            <person name="Diaz A."/>
            <person name="Albertini E."/>
            <person name="Caccamo M."/>
            <person name="Echenique V."/>
        </authorList>
    </citation>
    <scope>NUCLEOTIDE SEQUENCE [LARGE SCALE GENOMIC DNA]</scope>
    <source>
        <strain evidence="2">cv. Victoria</strain>
        <tissue evidence="1">Leaf</tissue>
    </source>
</reference>
<proteinExistence type="predicted"/>
<name>A0A5J9UX20_9POAL</name>
<evidence type="ECO:0008006" key="3">
    <source>
        <dbReference type="Google" id="ProtNLM"/>
    </source>
</evidence>
<organism evidence="1 2">
    <name type="scientific">Eragrostis curvula</name>
    <name type="common">weeping love grass</name>
    <dbReference type="NCBI Taxonomy" id="38414"/>
    <lineage>
        <taxon>Eukaryota</taxon>
        <taxon>Viridiplantae</taxon>
        <taxon>Streptophyta</taxon>
        <taxon>Embryophyta</taxon>
        <taxon>Tracheophyta</taxon>
        <taxon>Spermatophyta</taxon>
        <taxon>Magnoliopsida</taxon>
        <taxon>Liliopsida</taxon>
        <taxon>Poales</taxon>
        <taxon>Poaceae</taxon>
        <taxon>PACMAD clade</taxon>
        <taxon>Chloridoideae</taxon>
        <taxon>Eragrostideae</taxon>
        <taxon>Eragrostidinae</taxon>
        <taxon>Eragrostis</taxon>
    </lineage>
</organism>
<protein>
    <recommendedName>
        <fullName evidence="3">Major facilitator superfamily (MFS) profile domain-containing protein</fullName>
    </recommendedName>
</protein>
<dbReference type="OrthoDB" id="686310at2759"/>
<dbReference type="Proteomes" id="UP000324897">
    <property type="component" value="Chromosome 1"/>
</dbReference>
<sequence>MSMSHDCAAVPLLDSLTKAGKPQRNMYSFFCATLASMTAVPMGYDLAVISGAQLFIREDLGLSDSQTEVLAGSINAEEKNDRQCQLADYQVMIKETLVLIES</sequence>
<dbReference type="EMBL" id="RWGY01000011">
    <property type="protein sequence ID" value="TVU28442.1"/>
    <property type="molecule type" value="Genomic_DNA"/>
</dbReference>
<keyword evidence="2" id="KW-1185">Reference proteome</keyword>